<keyword evidence="3 6" id="KW-0460">Magnesium</keyword>
<dbReference type="GO" id="GO:0046872">
    <property type="term" value="F:metal ion binding"/>
    <property type="evidence" value="ECO:0007669"/>
    <property type="project" value="UniProtKB-KW"/>
</dbReference>
<evidence type="ECO:0000259" key="8">
    <source>
        <dbReference type="SMART" id="SM00922"/>
    </source>
</evidence>
<keyword evidence="4 7" id="KW-0413">Isomerase</keyword>
<dbReference type="SUPFAM" id="SSF54826">
    <property type="entry name" value="Enolase N-terminal domain-like"/>
    <property type="match status" value="1"/>
</dbReference>
<evidence type="ECO:0000256" key="4">
    <source>
        <dbReference type="ARBA" id="ARBA00023235"/>
    </source>
</evidence>
<dbReference type="InterPro" id="IPR013342">
    <property type="entry name" value="Mandelate_racemase_C"/>
</dbReference>
<dbReference type="EC" id="5.1.1.-" evidence="7"/>
<dbReference type="InterPro" id="IPR036849">
    <property type="entry name" value="Enolase-like_C_sf"/>
</dbReference>
<dbReference type="InterPro" id="IPR029065">
    <property type="entry name" value="Enolase_C-like"/>
</dbReference>
<feature type="active site" description="Proton acceptor; specific for (S)-substrate epimerization" evidence="5">
    <location>
        <position position="254"/>
    </location>
</feature>
<sequence>MNIHVDGRLRLQATRKSWAIHTPFHITGYTFTAFDALIVELTDAQGLTGRGEAQGVYYHHDTPDSMLVQIEALRAHIEAGITREALQQLLPAGGARNVLDCALWDLEAKRAGKPVWELAGLPAAKPLLTTYTVGADDPEVMAERASSYATARAIKLKLTDDERNAERVLAVRRARPDVWLMVDANQGFTRESFARLLPTLVDARVDVVEQPFPVGSEAWLDGLERPIRIAADESVQDRSDLAKMVGRVDVINIKLDKCGGLTEALAIAAEARKLGFDLMVGNMGGSSLAMAPSFVVGQLCDVVDLDGPISLVADYQPSVVYEHGTIWCPDTLWGGPVSAASE</sequence>
<dbReference type="EMBL" id="JPLA01000028">
    <property type="protein sequence ID" value="KLD63411.1"/>
    <property type="molecule type" value="Genomic_DNA"/>
</dbReference>
<name>A0A0G9H1N0_9GAMM</name>
<dbReference type="Gene3D" id="3.30.390.10">
    <property type="entry name" value="Enolase-like, N-terminal domain"/>
    <property type="match status" value="1"/>
</dbReference>
<dbReference type="Pfam" id="PF02746">
    <property type="entry name" value="MR_MLE_N"/>
    <property type="match status" value="1"/>
</dbReference>
<evidence type="ECO:0000256" key="3">
    <source>
        <dbReference type="ARBA" id="ARBA00022842"/>
    </source>
</evidence>
<keyword evidence="2 6" id="KW-0479">Metal-binding</keyword>
<dbReference type="InterPro" id="IPR034593">
    <property type="entry name" value="DgoD-like"/>
</dbReference>
<dbReference type="InterPro" id="IPR029017">
    <property type="entry name" value="Enolase-like_N"/>
</dbReference>
<dbReference type="SUPFAM" id="SSF51604">
    <property type="entry name" value="Enolase C-terminal domain-like"/>
    <property type="match status" value="1"/>
</dbReference>
<dbReference type="SFLD" id="SFLDG00180">
    <property type="entry name" value="muconate_cycloisomerase"/>
    <property type="match status" value="1"/>
</dbReference>
<dbReference type="PATRIC" id="fig|1440762.4.peg.1820"/>
<reference evidence="9 10" key="1">
    <citation type="journal article" date="2015" name="Antonie Van Leeuwenhoek">
        <title>A phylogenomic and molecular marker based taxonomic framework for the order Xanthomonadales: proposal to transfer the families Algiphilaceae and Solimonadaceae to the order Nevskiales ord. nov. and to create a new family within the order Xanthomonadales, the family Rhodanobacteraceae fam. nov., containing the genus Rhodanobacter and its closest relatives.</title>
        <authorList>
            <person name="Naushad S."/>
            <person name="Adeolu M."/>
            <person name="Wong S."/>
            <person name="Sohail M."/>
            <person name="Schellhorn H.E."/>
            <person name="Gupta R.S."/>
        </authorList>
    </citation>
    <scope>NUCLEOTIDE SEQUENCE [LARGE SCALE GENOMIC DNA]</scope>
    <source>
        <strain evidence="9 10">DSM 16301</strain>
    </source>
</reference>
<dbReference type="GO" id="GO:0016855">
    <property type="term" value="F:racemase and epimerase activity, acting on amino acids and derivatives"/>
    <property type="evidence" value="ECO:0007669"/>
    <property type="project" value="UniProtKB-UniRule"/>
</dbReference>
<evidence type="ECO:0000256" key="2">
    <source>
        <dbReference type="ARBA" id="ARBA00022723"/>
    </source>
</evidence>
<dbReference type="SMART" id="SM00922">
    <property type="entry name" value="MR_MLE"/>
    <property type="match status" value="1"/>
</dbReference>
<feature type="binding site" evidence="6">
    <location>
        <position position="183"/>
    </location>
    <ligand>
        <name>Mg(2+)</name>
        <dbReference type="ChEBI" id="CHEBI:18420"/>
    </ligand>
</feature>
<organism evidence="9 10">
    <name type="scientific">Dyella japonica DSM 16301</name>
    <dbReference type="NCBI Taxonomy" id="1440762"/>
    <lineage>
        <taxon>Bacteria</taxon>
        <taxon>Pseudomonadati</taxon>
        <taxon>Pseudomonadota</taxon>
        <taxon>Gammaproteobacteria</taxon>
        <taxon>Lysobacterales</taxon>
        <taxon>Rhodanobacteraceae</taxon>
        <taxon>Dyella</taxon>
    </lineage>
</organism>
<feature type="binding site" evidence="6">
    <location>
        <position position="232"/>
    </location>
    <ligand>
        <name>Mg(2+)</name>
        <dbReference type="ChEBI" id="CHEBI:18420"/>
    </ligand>
</feature>
<proteinExistence type="inferred from homology"/>
<feature type="domain" description="Mandelate racemase/muconate lactonizing enzyme C-terminal" evidence="8">
    <location>
        <begin position="138"/>
        <end position="230"/>
    </location>
</feature>
<evidence type="ECO:0000313" key="9">
    <source>
        <dbReference type="EMBL" id="KLD63411.1"/>
    </source>
</evidence>
<dbReference type="RefSeq" id="WP_052949930.1">
    <property type="nucleotide sequence ID" value="NZ_JPLA01000028.1"/>
</dbReference>
<dbReference type="Proteomes" id="UP000035481">
    <property type="component" value="Unassembled WGS sequence"/>
</dbReference>
<dbReference type="PANTHER" id="PTHR48080">
    <property type="entry name" value="D-GALACTONATE DEHYDRATASE-RELATED"/>
    <property type="match status" value="1"/>
</dbReference>
<evidence type="ECO:0000313" key="10">
    <source>
        <dbReference type="Proteomes" id="UP000035481"/>
    </source>
</evidence>
<dbReference type="Pfam" id="PF13378">
    <property type="entry name" value="MR_MLE_C"/>
    <property type="match status" value="1"/>
</dbReference>
<evidence type="ECO:0000256" key="7">
    <source>
        <dbReference type="RuleBase" id="RU366006"/>
    </source>
</evidence>
<feature type="binding site" evidence="6">
    <location>
        <position position="209"/>
    </location>
    <ligand>
        <name>Mg(2+)</name>
        <dbReference type="ChEBI" id="CHEBI:18420"/>
    </ligand>
</feature>
<dbReference type="OrthoDB" id="9782675at2"/>
<evidence type="ECO:0000256" key="5">
    <source>
        <dbReference type="PIRSR" id="PIRSR634603-1"/>
    </source>
</evidence>
<evidence type="ECO:0000256" key="6">
    <source>
        <dbReference type="PIRSR" id="PIRSR634603-3"/>
    </source>
</evidence>
<comment type="cofactor">
    <cofactor evidence="6 7">
        <name>Mg(2+)</name>
        <dbReference type="ChEBI" id="CHEBI:18420"/>
    </cofactor>
    <text evidence="6 7">Binds 1 Mg(2+) ion per subunit.</text>
</comment>
<gene>
    <name evidence="9" type="ORF">Y882_11600</name>
</gene>
<comment type="caution">
    <text evidence="9">The sequence shown here is derived from an EMBL/GenBank/DDBJ whole genome shotgun (WGS) entry which is preliminary data.</text>
</comment>
<dbReference type="CDD" id="cd03319">
    <property type="entry name" value="L-Ala-DL-Glu_epimerase"/>
    <property type="match status" value="1"/>
</dbReference>
<dbReference type="AlphaFoldDB" id="A0A0G9H1N0"/>
<dbReference type="PANTHER" id="PTHR48080:SF3">
    <property type="entry name" value="ENOLASE SUPERFAMILY MEMBER DDB_G0284701"/>
    <property type="match status" value="1"/>
</dbReference>
<dbReference type="STRING" id="1440762.Y882_11600"/>
<comment type="similarity">
    <text evidence="1 7">Belongs to the mandelate racemase/muconate lactonizing enzyme family.</text>
</comment>
<dbReference type="InterPro" id="IPR034603">
    <property type="entry name" value="Dipeptide_epimerase"/>
</dbReference>
<dbReference type="InterPro" id="IPR013341">
    <property type="entry name" value="Mandelate_racemase_N_dom"/>
</dbReference>
<protein>
    <recommendedName>
        <fullName evidence="7">Dipeptide epimerase</fullName>
        <ecNumber evidence="7">5.1.1.-</ecNumber>
    </recommendedName>
</protein>
<accession>A0A0G9H1N0</accession>
<dbReference type="SFLD" id="SFLDS00001">
    <property type="entry name" value="Enolase"/>
    <property type="match status" value="1"/>
</dbReference>
<evidence type="ECO:0000256" key="1">
    <source>
        <dbReference type="ARBA" id="ARBA00008031"/>
    </source>
</evidence>
<feature type="active site" description="Proton acceptor; specific for (R)-substrate epimerization" evidence="5">
    <location>
        <position position="157"/>
    </location>
</feature>
<dbReference type="Gene3D" id="3.20.20.120">
    <property type="entry name" value="Enolase-like C-terminal domain"/>
    <property type="match status" value="1"/>
</dbReference>